<sequence length="107" mass="12251">MEADIEKSLEVIDKMIELRLQLAALEEQIKTLQPHFYLACSAVSTDKIETPRATISRRLTAGKWLYSAPILQLEEQLKQQKQQFQKQNEPVEGREVIWAIRLTGGGD</sequence>
<dbReference type="EMBL" id="CP003587">
    <property type="protein sequence ID" value="AGY56858.1"/>
    <property type="molecule type" value="Genomic_DNA"/>
</dbReference>
<keyword evidence="2" id="KW-1185">Reference proteome</keyword>
<dbReference type="OrthoDB" id="535330at2"/>
<evidence type="ECO:0000313" key="1">
    <source>
        <dbReference type="EMBL" id="AGY56858.1"/>
    </source>
</evidence>
<dbReference type="HOGENOM" id="CLU_166671_0_0_3"/>
<dbReference type="AlphaFoldDB" id="U5QDE7"/>
<reference evidence="1 2" key="1">
    <citation type="journal article" date="2013" name="PLoS ONE">
        <title>Cultivation and Complete Genome Sequencing of Gloeobacter kilaueensis sp. nov., from a Lava Cave in Kilauea Caldera, Hawai'i.</title>
        <authorList>
            <person name="Saw J.H."/>
            <person name="Schatz M."/>
            <person name="Brown M.V."/>
            <person name="Kunkel D.D."/>
            <person name="Foster J.S."/>
            <person name="Shick H."/>
            <person name="Christensen S."/>
            <person name="Hou S."/>
            <person name="Wan X."/>
            <person name="Donachie S.P."/>
        </authorList>
    </citation>
    <scope>NUCLEOTIDE SEQUENCE [LARGE SCALE GENOMIC DNA]</scope>
    <source>
        <strain evidence="2">JS</strain>
    </source>
</reference>
<name>U5QDE7_GLOK1</name>
<accession>U5QDE7</accession>
<dbReference type="eggNOG" id="ENOG50348DA">
    <property type="taxonomic scope" value="Bacteria"/>
</dbReference>
<protein>
    <submittedName>
        <fullName evidence="1">Uncharacterized protein</fullName>
    </submittedName>
</protein>
<organism evidence="1 2">
    <name type="scientific">Gloeobacter kilaueensis (strain ATCC BAA-2537 / CCAP 1431/1 / ULC 316 / JS1)</name>
    <dbReference type="NCBI Taxonomy" id="1183438"/>
    <lineage>
        <taxon>Bacteria</taxon>
        <taxon>Bacillati</taxon>
        <taxon>Cyanobacteriota</taxon>
        <taxon>Cyanophyceae</taxon>
        <taxon>Gloeobacterales</taxon>
        <taxon>Gloeobacteraceae</taxon>
        <taxon>Gloeobacter</taxon>
    </lineage>
</organism>
<gene>
    <name evidence="1" type="ORF">GKIL_0612</name>
</gene>
<dbReference type="KEGG" id="glj:GKIL_0612"/>
<evidence type="ECO:0000313" key="2">
    <source>
        <dbReference type="Proteomes" id="UP000017396"/>
    </source>
</evidence>
<dbReference type="Proteomes" id="UP000017396">
    <property type="component" value="Chromosome"/>
</dbReference>
<proteinExistence type="predicted"/>